<dbReference type="EMBL" id="BJUZ01000002">
    <property type="protein sequence ID" value="GEK94341.1"/>
    <property type="molecule type" value="Genomic_DNA"/>
</dbReference>
<comment type="similarity">
    <text evidence="2 6">Belongs to the FKBP-type PPIase family.</text>
</comment>
<keyword evidence="3 5" id="KW-0697">Rotamase</keyword>
<evidence type="ECO:0000313" key="10">
    <source>
        <dbReference type="Proteomes" id="UP000321230"/>
    </source>
</evidence>
<evidence type="ECO:0000256" key="6">
    <source>
        <dbReference type="RuleBase" id="RU003915"/>
    </source>
</evidence>
<dbReference type="InterPro" id="IPR046357">
    <property type="entry name" value="PPIase_dom_sf"/>
</dbReference>
<evidence type="ECO:0000256" key="7">
    <source>
        <dbReference type="SAM" id="SignalP"/>
    </source>
</evidence>
<dbReference type="EC" id="5.2.1.8" evidence="6"/>
<feature type="domain" description="PPIase FKBP-type" evidence="8">
    <location>
        <begin position="73"/>
        <end position="160"/>
    </location>
</feature>
<dbReference type="Gene3D" id="3.10.50.40">
    <property type="match status" value="1"/>
</dbReference>
<evidence type="ECO:0000256" key="2">
    <source>
        <dbReference type="ARBA" id="ARBA00006577"/>
    </source>
</evidence>
<comment type="catalytic activity">
    <reaction evidence="1 5 6">
        <text>[protein]-peptidylproline (omega=180) = [protein]-peptidylproline (omega=0)</text>
        <dbReference type="Rhea" id="RHEA:16237"/>
        <dbReference type="Rhea" id="RHEA-COMP:10747"/>
        <dbReference type="Rhea" id="RHEA-COMP:10748"/>
        <dbReference type="ChEBI" id="CHEBI:83833"/>
        <dbReference type="ChEBI" id="CHEBI:83834"/>
        <dbReference type="EC" id="5.2.1.8"/>
    </reaction>
</comment>
<comment type="caution">
    <text evidence="9">The sequence shown here is derived from an EMBL/GenBank/DDBJ whole genome shotgun (WGS) entry which is preliminary data.</text>
</comment>
<proteinExistence type="inferred from homology"/>
<dbReference type="SUPFAM" id="SSF54534">
    <property type="entry name" value="FKBP-like"/>
    <property type="match status" value="1"/>
</dbReference>
<protein>
    <recommendedName>
        <fullName evidence="6">Peptidyl-prolyl cis-trans isomerase</fullName>
        <ecNumber evidence="6">5.2.1.8</ecNumber>
    </recommendedName>
</protein>
<dbReference type="RefSeq" id="WP_146797495.1">
    <property type="nucleotide sequence ID" value="NZ_BARC01000006.1"/>
</dbReference>
<dbReference type="PROSITE" id="PS51257">
    <property type="entry name" value="PROKAR_LIPOPROTEIN"/>
    <property type="match status" value="1"/>
</dbReference>
<gene>
    <name evidence="9" type="ORF">GWA01_21110</name>
</gene>
<dbReference type="AlphaFoldDB" id="A0A511B473"/>
<dbReference type="OrthoDB" id="9812109at2"/>
<dbReference type="Pfam" id="PF00254">
    <property type="entry name" value="FKBP_C"/>
    <property type="match status" value="1"/>
</dbReference>
<dbReference type="GO" id="GO:0003755">
    <property type="term" value="F:peptidyl-prolyl cis-trans isomerase activity"/>
    <property type="evidence" value="ECO:0007669"/>
    <property type="project" value="UniProtKB-UniRule"/>
</dbReference>
<evidence type="ECO:0000256" key="4">
    <source>
        <dbReference type="ARBA" id="ARBA00023235"/>
    </source>
</evidence>
<dbReference type="PANTHER" id="PTHR43811:SF19">
    <property type="entry name" value="39 KDA FK506-BINDING NUCLEAR PROTEIN"/>
    <property type="match status" value="1"/>
</dbReference>
<evidence type="ECO:0000256" key="5">
    <source>
        <dbReference type="PROSITE-ProRule" id="PRU00277"/>
    </source>
</evidence>
<organism evidence="9 10">
    <name type="scientific">Gluconobacter wancherniae NBRC 103581</name>
    <dbReference type="NCBI Taxonomy" id="656744"/>
    <lineage>
        <taxon>Bacteria</taxon>
        <taxon>Pseudomonadati</taxon>
        <taxon>Pseudomonadota</taxon>
        <taxon>Alphaproteobacteria</taxon>
        <taxon>Acetobacterales</taxon>
        <taxon>Acetobacteraceae</taxon>
        <taxon>Gluconobacter</taxon>
    </lineage>
</organism>
<feature type="chain" id="PRO_5021931322" description="Peptidyl-prolyl cis-trans isomerase" evidence="7">
    <location>
        <begin position="21"/>
        <end position="165"/>
    </location>
</feature>
<dbReference type="PANTHER" id="PTHR43811">
    <property type="entry name" value="FKBP-TYPE PEPTIDYL-PROLYL CIS-TRANS ISOMERASE FKPA"/>
    <property type="match status" value="1"/>
</dbReference>
<dbReference type="Proteomes" id="UP000321230">
    <property type="component" value="Unassembled WGS sequence"/>
</dbReference>
<evidence type="ECO:0000256" key="3">
    <source>
        <dbReference type="ARBA" id="ARBA00023110"/>
    </source>
</evidence>
<accession>A0A511B473</accession>
<keyword evidence="10" id="KW-1185">Reference proteome</keyword>
<evidence type="ECO:0000313" key="9">
    <source>
        <dbReference type="EMBL" id="GEK94341.1"/>
    </source>
</evidence>
<dbReference type="InterPro" id="IPR001179">
    <property type="entry name" value="PPIase_FKBP_dom"/>
</dbReference>
<sequence>MTSLIRLTSALTLCSALALAGCAGSHEDEAPQLTPAQFMAKVKAEPGVKTLPDGLAYKILHSGPKDGDSPHKGSTMMVIYEGRLPDGGIFDSSDEHGAGAYMQMPLDGVIQGWMEALPMMHVGDEWMLYIPPELGYGKRSMGIIPSNSPLVFKIRLLGVGGAESQ</sequence>
<dbReference type="PROSITE" id="PS50059">
    <property type="entry name" value="FKBP_PPIASE"/>
    <property type="match status" value="1"/>
</dbReference>
<evidence type="ECO:0000256" key="1">
    <source>
        <dbReference type="ARBA" id="ARBA00000971"/>
    </source>
</evidence>
<keyword evidence="7" id="KW-0732">Signal</keyword>
<evidence type="ECO:0000259" key="8">
    <source>
        <dbReference type="PROSITE" id="PS50059"/>
    </source>
</evidence>
<name>A0A511B473_9PROT</name>
<feature type="signal peptide" evidence="7">
    <location>
        <begin position="1"/>
        <end position="20"/>
    </location>
</feature>
<reference evidence="9 10" key="1">
    <citation type="submission" date="2019-07" db="EMBL/GenBank/DDBJ databases">
        <title>Whole genome shotgun sequence of Gluconobacter wancherniae NBRC 103581.</title>
        <authorList>
            <person name="Hosoyama A."/>
            <person name="Uohara A."/>
            <person name="Ohji S."/>
            <person name="Ichikawa N."/>
        </authorList>
    </citation>
    <scope>NUCLEOTIDE SEQUENCE [LARGE SCALE GENOMIC DNA]</scope>
    <source>
        <strain evidence="9 10">NBRC 103581</strain>
    </source>
</reference>
<keyword evidence="4 5" id="KW-0413">Isomerase</keyword>